<organism evidence="2 3">
    <name type="scientific">Ascidiaceihabitans donghaensis</name>
    <dbReference type="NCBI Taxonomy" id="1510460"/>
    <lineage>
        <taxon>Bacteria</taxon>
        <taxon>Pseudomonadati</taxon>
        <taxon>Pseudomonadota</taxon>
        <taxon>Alphaproteobacteria</taxon>
        <taxon>Rhodobacterales</taxon>
        <taxon>Paracoccaceae</taxon>
        <taxon>Ascidiaceihabitans</taxon>
    </lineage>
</organism>
<keyword evidence="3" id="KW-1185">Reference proteome</keyword>
<dbReference type="Proteomes" id="UP000244880">
    <property type="component" value="Unassembled WGS sequence"/>
</dbReference>
<dbReference type="EMBL" id="OMOR01000001">
    <property type="protein sequence ID" value="SPH22548.1"/>
    <property type="molecule type" value="Genomic_DNA"/>
</dbReference>
<dbReference type="AlphaFoldDB" id="A0A2R8BHE9"/>
<protein>
    <submittedName>
        <fullName evidence="2">Uncharacterized protein</fullName>
    </submittedName>
</protein>
<dbReference type="OrthoDB" id="7861530at2"/>
<gene>
    <name evidence="2" type="ORF">ASD8599_03290</name>
</gene>
<feature type="transmembrane region" description="Helical" evidence="1">
    <location>
        <begin position="129"/>
        <end position="152"/>
    </location>
</feature>
<keyword evidence="1" id="KW-1133">Transmembrane helix</keyword>
<keyword evidence="1" id="KW-0812">Transmembrane</keyword>
<keyword evidence="1" id="KW-0472">Membrane</keyword>
<evidence type="ECO:0000256" key="1">
    <source>
        <dbReference type="SAM" id="Phobius"/>
    </source>
</evidence>
<sequence length="222" mass="24361">MRHATADTSDDTPHIETDVTLHAIRSMLMETSDGSASVPVERAVVRQTVMAGAVRGPDHNHSDAGANTPEGCAMDAPMVKDTARRLNLDTIKSALGAYRPTPKHVVLAVFALVLVFRPHWVLLSLALTLFLTIGAFVCFGADRVWGMLMIAFQRFSQRRPEQAARLGSKMDAFALRWDALLDRFPEGSVDGLYLPDFQALSTRDDAHAEAMDARLAQMRSEA</sequence>
<evidence type="ECO:0000313" key="2">
    <source>
        <dbReference type="EMBL" id="SPH22548.1"/>
    </source>
</evidence>
<dbReference type="RefSeq" id="WP_108829477.1">
    <property type="nucleotide sequence ID" value="NZ_OMOR01000001.1"/>
</dbReference>
<proteinExistence type="predicted"/>
<reference evidence="2 3" key="1">
    <citation type="submission" date="2018-03" db="EMBL/GenBank/DDBJ databases">
        <authorList>
            <person name="Keele B.F."/>
        </authorList>
    </citation>
    <scope>NUCLEOTIDE SEQUENCE [LARGE SCALE GENOMIC DNA]</scope>
    <source>
        <strain evidence="2 3">CECT 8599</strain>
    </source>
</reference>
<evidence type="ECO:0000313" key="3">
    <source>
        <dbReference type="Proteomes" id="UP000244880"/>
    </source>
</evidence>
<accession>A0A2R8BHE9</accession>
<name>A0A2R8BHE9_9RHOB</name>